<proteinExistence type="inferred from homology"/>
<feature type="domain" description="Peptidase S26" evidence="6">
    <location>
        <begin position="3"/>
        <end position="163"/>
    </location>
</feature>
<dbReference type="Gene3D" id="2.10.109.10">
    <property type="entry name" value="Umud Fragment, subunit A"/>
    <property type="match status" value="1"/>
</dbReference>
<accession>A0A5M8I8A0</accession>
<comment type="caution">
    <text evidence="7">The sequence shown here is derived from an EMBL/GenBank/DDBJ whole genome shotgun (WGS) entry which is preliminary data.</text>
</comment>
<dbReference type="AlphaFoldDB" id="A0A5M8I8A0"/>
<comment type="similarity">
    <text evidence="2">Belongs to the peptidase S26C family.</text>
</comment>
<keyword evidence="5" id="KW-0184">Conjugation</keyword>
<dbReference type="GO" id="GO:0004252">
    <property type="term" value="F:serine-type endopeptidase activity"/>
    <property type="evidence" value="ECO:0007669"/>
    <property type="project" value="InterPro"/>
</dbReference>
<evidence type="ECO:0000256" key="1">
    <source>
        <dbReference type="ARBA" id="ARBA00004418"/>
    </source>
</evidence>
<evidence type="ECO:0000256" key="5">
    <source>
        <dbReference type="ARBA" id="ARBA00022971"/>
    </source>
</evidence>
<evidence type="ECO:0000256" key="4">
    <source>
        <dbReference type="ARBA" id="ARBA00022764"/>
    </source>
</evidence>
<organism evidence="7">
    <name type="scientific">Chlorobium phaeovibrioides</name>
    <dbReference type="NCBI Taxonomy" id="1094"/>
    <lineage>
        <taxon>Bacteria</taxon>
        <taxon>Pseudomonadati</taxon>
        <taxon>Chlorobiota</taxon>
        <taxon>Chlorobiia</taxon>
        <taxon>Chlorobiales</taxon>
        <taxon>Chlorobiaceae</taxon>
        <taxon>Chlorobium/Pelodictyon group</taxon>
        <taxon>Chlorobium</taxon>
    </lineage>
</organism>
<dbReference type="GO" id="GO:0006465">
    <property type="term" value="P:signal peptide processing"/>
    <property type="evidence" value="ECO:0007669"/>
    <property type="project" value="InterPro"/>
</dbReference>
<dbReference type="Pfam" id="PF10502">
    <property type="entry name" value="Peptidase_S26"/>
    <property type="match status" value="1"/>
</dbReference>
<geneLocation type="plasmid" evidence="7">
    <name>pl1</name>
</geneLocation>
<name>A0A5M8I8A0_CHLPH</name>
<gene>
    <name evidence="7" type="primary">traF</name>
    <name evidence="7" type="ORF">FP507_10660</name>
</gene>
<protein>
    <submittedName>
        <fullName evidence="7">Conjugative transfer signal peptidase TraF</fullName>
    </submittedName>
</protein>
<dbReference type="Proteomes" id="UP000327458">
    <property type="component" value="Plasmid pl1"/>
</dbReference>
<evidence type="ECO:0000313" key="7">
    <source>
        <dbReference type="EMBL" id="KAA6230475.1"/>
    </source>
</evidence>
<evidence type="ECO:0000259" key="6">
    <source>
        <dbReference type="Pfam" id="PF10502"/>
    </source>
</evidence>
<dbReference type="InterPro" id="IPR019533">
    <property type="entry name" value="Peptidase_S26"/>
</dbReference>
<dbReference type="EMBL" id="VMRG01000003">
    <property type="protein sequence ID" value="KAA6230475.1"/>
    <property type="molecule type" value="Genomic_DNA"/>
</dbReference>
<sequence>MKRFLPLISCTVFLIAVGVLSVMHPEKKLIYNYTDSLPHGFYMIENELVRKGSLIAFHPEKKIQRMMTERGYLREGGYLMKYVAAEPGDSICTRQGKLQINGEDFGRILETDRKGRRLPAYHYNGRLAEGYLVAIKGKEDSFDSRYFGPISKESVIGIARPLWLFTGTNHTQ</sequence>
<dbReference type="InterPro" id="IPR014139">
    <property type="entry name" value="Peptidase_S26C_TraF"/>
</dbReference>
<comment type="subcellular location">
    <subcellularLocation>
        <location evidence="1">Periplasm</location>
    </subcellularLocation>
</comment>
<dbReference type="GO" id="GO:0042597">
    <property type="term" value="C:periplasmic space"/>
    <property type="evidence" value="ECO:0007669"/>
    <property type="project" value="UniProtKB-SubCell"/>
</dbReference>
<dbReference type="RefSeq" id="WP_151418926.1">
    <property type="nucleotide sequence ID" value="NZ_CM018433.1"/>
</dbReference>
<dbReference type="InterPro" id="IPR036286">
    <property type="entry name" value="LexA/Signal_pep-like_sf"/>
</dbReference>
<keyword evidence="4" id="KW-0574">Periplasm</keyword>
<keyword evidence="3" id="KW-0732">Signal</keyword>
<dbReference type="SUPFAM" id="SSF51306">
    <property type="entry name" value="LexA/Signal peptidase"/>
    <property type="match status" value="1"/>
</dbReference>
<evidence type="ECO:0000256" key="3">
    <source>
        <dbReference type="ARBA" id="ARBA00022729"/>
    </source>
</evidence>
<dbReference type="NCBIfam" id="TIGR02771">
    <property type="entry name" value="TraF_Ti"/>
    <property type="match status" value="1"/>
</dbReference>
<reference evidence="7" key="1">
    <citation type="submission" date="2019-07" db="EMBL/GenBank/DDBJ databases">
        <title>Draft genome Sequence of Chlorobium phaeovibrioides sp. strain PhvTcv-s14, from the Phylum Chlorobi.</title>
        <authorList>
            <person name="Babenko V."/>
            <person name="Boldyreva D."/>
            <person name="Kanygina A."/>
            <person name="Selezneva O."/>
            <person name="Akopiyan T."/>
            <person name="Lunina O."/>
        </authorList>
    </citation>
    <scope>NUCLEOTIDE SEQUENCE [LARGE SCALE GENOMIC DNA]</scope>
    <source>
        <strain evidence="7">GrTcv12</strain>
        <plasmid evidence="7">pl1</plasmid>
    </source>
</reference>
<evidence type="ECO:0000256" key="2">
    <source>
        <dbReference type="ARBA" id="ARBA00005849"/>
    </source>
</evidence>
<keyword evidence="7" id="KW-0614">Plasmid</keyword>